<organism evidence="1 2">
    <name type="scientific">Coccomyxa subellipsoidea</name>
    <dbReference type="NCBI Taxonomy" id="248742"/>
    <lineage>
        <taxon>Eukaryota</taxon>
        <taxon>Viridiplantae</taxon>
        <taxon>Chlorophyta</taxon>
        <taxon>core chlorophytes</taxon>
        <taxon>Trebouxiophyceae</taxon>
        <taxon>Trebouxiophyceae incertae sedis</taxon>
        <taxon>Coccomyxaceae</taxon>
        <taxon>Coccomyxa</taxon>
    </lineage>
</organism>
<proteinExistence type="predicted"/>
<comment type="caution">
    <text evidence="1">The sequence shown here is derived from an EMBL/GenBank/DDBJ whole genome shotgun (WGS) entry which is preliminary data.</text>
</comment>
<protein>
    <submittedName>
        <fullName evidence="1">Uncharacterized protein</fullName>
    </submittedName>
</protein>
<dbReference type="EMBL" id="JALJOT010000010">
    <property type="protein sequence ID" value="KAK9906477.1"/>
    <property type="molecule type" value="Genomic_DNA"/>
</dbReference>
<name>A0ABR2YJ16_9CHLO</name>
<accession>A0ABR2YJ16</accession>
<reference evidence="1 2" key="1">
    <citation type="journal article" date="2024" name="Nat. Commun.">
        <title>Phylogenomics reveals the evolutionary origins of lichenization in chlorophyte algae.</title>
        <authorList>
            <person name="Puginier C."/>
            <person name="Libourel C."/>
            <person name="Otte J."/>
            <person name="Skaloud P."/>
            <person name="Haon M."/>
            <person name="Grisel S."/>
            <person name="Petersen M."/>
            <person name="Berrin J.G."/>
            <person name="Delaux P.M."/>
            <person name="Dal Grande F."/>
            <person name="Keller J."/>
        </authorList>
    </citation>
    <scope>NUCLEOTIDE SEQUENCE [LARGE SCALE GENOMIC DNA]</scope>
    <source>
        <strain evidence="1 2">SAG 216-7</strain>
    </source>
</reference>
<keyword evidence="2" id="KW-1185">Reference proteome</keyword>
<evidence type="ECO:0000313" key="2">
    <source>
        <dbReference type="Proteomes" id="UP001491310"/>
    </source>
</evidence>
<dbReference type="Proteomes" id="UP001491310">
    <property type="component" value="Unassembled WGS sequence"/>
</dbReference>
<evidence type="ECO:0000313" key="1">
    <source>
        <dbReference type="EMBL" id="KAK9906477.1"/>
    </source>
</evidence>
<gene>
    <name evidence="1" type="ORF">WJX75_002541</name>
</gene>
<sequence length="74" mass="8857">MDTKNYLPATKYSVSALYFKFFQLEREVFYILNCLATDGGLCGQWYWTDNKWTCWGFYTKNDLQDNVLMVNMNQ</sequence>